<evidence type="ECO:0000256" key="10">
    <source>
        <dbReference type="ARBA" id="ARBA00022840"/>
    </source>
</evidence>
<feature type="transmembrane region" description="Helical" evidence="14">
    <location>
        <begin position="6"/>
        <end position="27"/>
    </location>
</feature>
<dbReference type="InterPro" id="IPR036890">
    <property type="entry name" value="HATPase_C_sf"/>
</dbReference>
<keyword evidence="11 14" id="KW-1133">Transmembrane helix</keyword>
<keyword evidence="12" id="KW-0902">Two-component regulatory system</keyword>
<dbReference type="PRINTS" id="PR00344">
    <property type="entry name" value="BCTRLSENSOR"/>
</dbReference>
<reference evidence="18" key="1">
    <citation type="submission" date="2016-10" db="EMBL/GenBank/DDBJ databases">
        <authorList>
            <person name="Varghese N."/>
            <person name="Submissions S."/>
        </authorList>
    </citation>
    <scope>NUCLEOTIDE SEQUENCE [LARGE SCALE GENOMIC DNA]</scope>
    <source>
        <strain evidence="18">DSM 18579</strain>
    </source>
</reference>
<dbReference type="InterPro" id="IPR058126">
    <property type="entry name" value="CpxA-like_HATPase"/>
</dbReference>
<dbReference type="Gene3D" id="3.30.565.10">
    <property type="entry name" value="Histidine kinase-like ATPase, C-terminal domain"/>
    <property type="match status" value="1"/>
</dbReference>
<dbReference type="OrthoDB" id="9804645at2"/>
<accession>A0A1H9YY91</accession>
<dbReference type="STRING" id="1123402.SAMN02583745_00412"/>
<dbReference type="FunFam" id="3.30.565.10:FF:000011">
    <property type="entry name" value="Sensor histidine kinase CpxA"/>
    <property type="match status" value="1"/>
</dbReference>
<comment type="catalytic activity">
    <reaction evidence="1">
        <text>ATP + protein L-histidine = ADP + protein N-phospho-L-histidine.</text>
        <dbReference type="EC" id="2.7.13.3"/>
    </reaction>
</comment>
<evidence type="ECO:0000256" key="7">
    <source>
        <dbReference type="ARBA" id="ARBA00022692"/>
    </source>
</evidence>
<keyword evidence="4" id="KW-1003">Cell membrane</keyword>
<comment type="subcellular location">
    <subcellularLocation>
        <location evidence="2">Cell membrane</location>
        <topology evidence="2">Multi-pass membrane protein</topology>
    </subcellularLocation>
</comment>
<evidence type="ECO:0000256" key="3">
    <source>
        <dbReference type="ARBA" id="ARBA00012438"/>
    </source>
</evidence>
<evidence type="ECO:0000259" key="16">
    <source>
        <dbReference type="PROSITE" id="PS50885"/>
    </source>
</evidence>
<dbReference type="PROSITE" id="PS50885">
    <property type="entry name" value="HAMP"/>
    <property type="match status" value="1"/>
</dbReference>
<dbReference type="InterPro" id="IPR005467">
    <property type="entry name" value="His_kinase_dom"/>
</dbReference>
<dbReference type="RefSeq" id="WP_093317350.1">
    <property type="nucleotide sequence ID" value="NZ_FOHV01000002.1"/>
</dbReference>
<dbReference type="SMART" id="SM00387">
    <property type="entry name" value="HATPase_c"/>
    <property type="match status" value="1"/>
</dbReference>
<dbReference type="InterPro" id="IPR038515">
    <property type="entry name" value="CpxA_peri_sf"/>
</dbReference>
<keyword evidence="6" id="KW-0808">Transferase</keyword>
<evidence type="ECO:0000256" key="12">
    <source>
        <dbReference type="ARBA" id="ARBA00023012"/>
    </source>
</evidence>
<feature type="domain" description="Histidine kinase" evidence="15">
    <location>
        <begin position="245"/>
        <end position="455"/>
    </location>
</feature>
<dbReference type="Pfam" id="PF02518">
    <property type="entry name" value="HATPase_c"/>
    <property type="match status" value="1"/>
</dbReference>
<proteinExistence type="predicted"/>
<keyword evidence="10" id="KW-0067">ATP-binding</keyword>
<evidence type="ECO:0000256" key="1">
    <source>
        <dbReference type="ARBA" id="ARBA00000085"/>
    </source>
</evidence>
<dbReference type="InterPro" id="IPR032404">
    <property type="entry name" value="CpxA_peri"/>
</dbReference>
<evidence type="ECO:0000256" key="2">
    <source>
        <dbReference type="ARBA" id="ARBA00004651"/>
    </source>
</evidence>
<dbReference type="Proteomes" id="UP000242642">
    <property type="component" value="Unassembled WGS sequence"/>
</dbReference>
<dbReference type="Pfam" id="PF00672">
    <property type="entry name" value="HAMP"/>
    <property type="match status" value="1"/>
</dbReference>
<evidence type="ECO:0000313" key="18">
    <source>
        <dbReference type="Proteomes" id="UP000242642"/>
    </source>
</evidence>
<dbReference type="InterPro" id="IPR036097">
    <property type="entry name" value="HisK_dim/P_sf"/>
</dbReference>
<organism evidence="17 18">
    <name type="scientific">Thorsellia anophelis DSM 18579</name>
    <dbReference type="NCBI Taxonomy" id="1123402"/>
    <lineage>
        <taxon>Bacteria</taxon>
        <taxon>Pseudomonadati</taxon>
        <taxon>Pseudomonadota</taxon>
        <taxon>Gammaproteobacteria</taxon>
        <taxon>Enterobacterales</taxon>
        <taxon>Thorselliaceae</taxon>
        <taxon>Thorsellia</taxon>
    </lineage>
</organism>
<dbReference type="SMART" id="SM00304">
    <property type="entry name" value="HAMP"/>
    <property type="match status" value="1"/>
</dbReference>
<gene>
    <name evidence="17" type="ORF">SAMN02583745_00412</name>
</gene>
<protein>
    <recommendedName>
        <fullName evidence="3">histidine kinase</fullName>
        <ecNumber evidence="3">2.7.13.3</ecNumber>
    </recommendedName>
</protein>
<dbReference type="Gene3D" id="1.10.287.130">
    <property type="match status" value="1"/>
</dbReference>
<evidence type="ECO:0000256" key="4">
    <source>
        <dbReference type="ARBA" id="ARBA00022475"/>
    </source>
</evidence>
<dbReference type="PANTHER" id="PTHR45528">
    <property type="entry name" value="SENSOR HISTIDINE KINASE CPXA"/>
    <property type="match status" value="1"/>
</dbReference>
<dbReference type="SMART" id="SM00388">
    <property type="entry name" value="HisKA"/>
    <property type="match status" value="1"/>
</dbReference>
<evidence type="ECO:0000256" key="11">
    <source>
        <dbReference type="ARBA" id="ARBA00022989"/>
    </source>
</evidence>
<dbReference type="PANTHER" id="PTHR45528:SF1">
    <property type="entry name" value="SENSOR HISTIDINE KINASE CPXA"/>
    <property type="match status" value="1"/>
</dbReference>
<keyword evidence="13 14" id="KW-0472">Membrane</keyword>
<dbReference type="EC" id="2.7.13.3" evidence="3"/>
<evidence type="ECO:0000259" key="15">
    <source>
        <dbReference type="PROSITE" id="PS50109"/>
    </source>
</evidence>
<dbReference type="SUPFAM" id="SSF55874">
    <property type="entry name" value="ATPase domain of HSP90 chaperone/DNA topoisomerase II/histidine kinase"/>
    <property type="match status" value="1"/>
</dbReference>
<dbReference type="CDD" id="cd06225">
    <property type="entry name" value="HAMP"/>
    <property type="match status" value="1"/>
</dbReference>
<dbReference type="InterPro" id="IPR058125">
    <property type="entry name" value="CpxA"/>
</dbReference>
<dbReference type="InterPro" id="IPR003661">
    <property type="entry name" value="HisK_dim/P_dom"/>
</dbReference>
<sequence length="457" mass="52708">MFKNLTSRIFAIFWFTMVLVIFLVLFVPKLDMRNIKVVTHEDKTAAFEIANKIEGIISQQQHHQAFWLERLSRIVNNAKTAELSVFLVNSEGRLIGAKRRDIELIRHFIGVSNDYEHPQKKRYEDRELLGPFIVNDDKDAYLLYLIRKIDESQSPFISQLFDDPILLLLVIMIVSTPLLLWLSWSLAKPARKLKLAADKVAQGDLSVRPELEQGPIEFRAAGRSFNHMVQSVEKMMQVQHRLLSDISHELRTPLTRLQLASALMRRKSGETEELNRIEMETQRLDVMINELLELSRKQYTDQLHREVITADELWFNVIEDAKFEAEQKNKSLVLKTEIGYWKVFGTLNALESAVENVVRNALRYSHGLIEVSFLGDAKGITIIIDDDGPGVKEDELEHLFRPFYRTDEARARESGGKGLGLAIVEAVVKQHHGWVRAERSELGGLKMTIWFPVYHPE</sequence>
<dbReference type="Gene3D" id="3.30.450.210">
    <property type="entry name" value="Two-component sensor protein CpxA, periplasmic domain"/>
    <property type="match status" value="1"/>
</dbReference>
<name>A0A1H9YY91_9GAMM</name>
<dbReference type="InterPro" id="IPR004358">
    <property type="entry name" value="Sig_transdc_His_kin-like_C"/>
</dbReference>
<dbReference type="AlphaFoldDB" id="A0A1H9YY91"/>
<evidence type="ECO:0000256" key="8">
    <source>
        <dbReference type="ARBA" id="ARBA00022741"/>
    </source>
</evidence>
<keyword evidence="9 17" id="KW-0418">Kinase</keyword>
<dbReference type="SUPFAM" id="SSF47384">
    <property type="entry name" value="Homodimeric domain of signal transducing histidine kinase"/>
    <property type="match status" value="1"/>
</dbReference>
<dbReference type="PROSITE" id="PS50109">
    <property type="entry name" value="HIS_KIN"/>
    <property type="match status" value="1"/>
</dbReference>
<dbReference type="InterPro" id="IPR003660">
    <property type="entry name" value="HAMP_dom"/>
</dbReference>
<dbReference type="Pfam" id="PF00512">
    <property type="entry name" value="HisKA"/>
    <property type="match status" value="1"/>
</dbReference>
<dbReference type="CDD" id="cd16949">
    <property type="entry name" value="HATPase_CpxA-like"/>
    <property type="match status" value="1"/>
</dbReference>
<dbReference type="GO" id="GO:0005886">
    <property type="term" value="C:plasma membrane"/>
    <property type="evidence" value="ECO:0007669"/>
    <property type="project" value="UniProtKB-SubCell"/>
</dbReference>
<dbReference type="SUPFAM" id="SSF158472">
    <property type="entry name" value="HAMP domain-like"/>
    <property type="match status" value="1"/>
</dbReference>
<dbReference type="GO" id="GO:0000155">
    <property type="term" value="F:phosphorelay sensor kinase activity"/>
    <property type="evidence" value="ECO:0007669"/>
    <property type="project" value="InterPro"/>
</dbReference>
<evidence type="ECO:0000313" key="17">
    <source>
        <dbReference type="EMBL" id="SES74067.1"/>
    </source>
</evidence>
<evidence type="ECO:0000256" key="13">
    <source>
        <dbReference type="ARBA" id="ARBA00023136"/>
    </source>
</evidence>
<dbReference type="InterPro" id="IPR050398">
    <property type="entry name" value="HssS/ArlS-like"/>
</dbReference>
<keyword evidence="18" id="KW-1185">Reference proteome</keyword>
<dbReference type="NCBIfam" id="NF007007">
    <property type="entry name" value="PRK09470.1"/>
    <property type="match status" value="1"/>
</dbReference>
<feature type="transmembrane region" description="Helical" evidence="14">
    <location>
        <begin position="165"/>
        <end position="184"/>
    </location>
</feature>
<dbReference type="CDD" id="cd00082">
    <property type="entry name" value="HisKA"/>
    <property type="match status" value="1"/>
</dbReference>
<dbReference type="InterPro" id="IPR003594">
    <property type="entry name" value="HATPase_dom"/>
</dbReference>
<evidence type="ECO:0000256" key="5">
    <source>
        <dbReference type="ARBA" id="ARBA00022553"/>
    </source>
</evidence>
<feature type="domain" description="HAMP" evidence="16">
    <location>
        <begin position="184"/>
        <end position="237"/>
    </location>
</feature>
<evidence type="ECO:0000256" key="14">
    <source>
        <dbReference type="SAM" id="Phobius"/>
    </source>
</evidence>
<keyword evidence="5" id="KW-0597">Phosphoprotein</keyword>
<dbReference type="EMBL" id="FOHV01000002">
    <property type="protein sequence ID" value="SES74067.1"/>
    <property type="molecule type" value="Genomic_DNA"/>
</dbReference>
<evidence type="ECO:0000256" key="6">
    <source>
        <dbReference type="ARBA" id="ARBA00022679"/>
    </source>
</evidence>
<keyword evidence="7 14" id="KW-0812">Transmembrane</keyword>
<dbReference type="GO" id="GO:0005524">
    <property type="term" value="F:ATP binding"/>
    <property type="evidence" value="ECO:0007669"/>
    <property type="project" value="UniProtKB-KW"/>
</dbReference>
<evidence type="ECO:0000256" key="9">
    <source>
        <dbReference type="ARBA" id="ARBA00022777"/>
    </source>
</evidence>
<dbReference type="Pfam" id="PF16527">
    <property type="entry name" value="CpxA_peri"/>
    <property type="match status" value="1"/>
</dbReference>
<keyword evidence="8" id="KW-0547">Nucleotide-binding</keyword>